<keyword evidence="1" id="KW-0812">Transmembrane</keyword>
<dbReference type="SUPFAM" id="SSF52833">
    <property type="entry name" value="Thioredoxin-like"/>
    <property type="match status" value="1"/>
</dbReference>
<accession>A0A7Y9IT09</accession>
<dbReference type="InterPro" id="IPR013766">
    <property type="entry name" value="Thioredoxin_domain"/>
</dbReference>
<feature type="domain" description="Thioredoxin" evidence="2">
    <location>
        <begin position="41"/>
        <end position="181"/>
    </location>
</feature>
<keyword evidence="1" id="KW-0472">Membrane</keyword>
<proteinExistence type="predicted"/>
<evidence type="ECO:0000313" key="4">
    <source>
        <dbReference type="Proteomes" id="UP000542125"/>
    </source>
</evidence>
<dbReference type="RefSeq" id="WP_179584457.1">
    <property type="nucleotide sequence ID" value="NZ_JACBYR010000001.1"/>
</dbReference>
<dbReference type="CDD" id="cd02966">
    <property type="entry name" value="TlpA_like_family"/>
    <property type="match status" value="1"/>
</dbReference>
<dbReference type="PROSITE" id="PS51352">
    <property type="entry name" value="THIOREDOXIN_2"/>
    <property type="match status" value="1"/>
</dbReference>
<evidence type="ECO:0000259" key="2">
    <source>
        <dbReference type="PROSITE" id="PS51352"/>
    </source>
</evidence>
<evidence type="ECO:0000313" key="3">
    <source>
        <dbReference type="EMBL" id="NYE81998.1"/>
    </source>
</evidence>
<dbReference type="PANTHER" id="PTHR42852">
    <property type="entry name" value="THIOL:DISULFIDE INTERCHANGE PROTEIN DSBE"/>
    <property type="match status" value="1"/>
</dbReference>
<dbReference type="Gene3D" id="3.40.30.10">
    <property type="entry name" value="Glutaredoxin"/>
    <property type="match status" value="1"/>
</dbReference>
<dbReference type="Proteomes" id="UP000542125">
    <property type="component" value="Unassembled WGS sequence"/>
</dbReference>
<evidence type="ECO:0000256" key="1">
    <source>
        <dbReference type="SAM" id="Phobius"/>
    </source>
</evidence>
<organism evidence="3 4">
    <name type="scientific">Pigmentiphaga litoralis</name>
    <dbReference type="NCBI Taxonomy" id="516702"/>
    <lineage>
        <taxon>Bacteria</taxon>
        <taxon>Pseudomonadati</taxon>
        <taxon>Pseudomonadota</taxon>
        <taxon>Betaproteobacteria</taxon>
        <taxon>Burkholderiales</taxon>
        <taxon>Alcaligenaceae</taxon>
        <taxon>Pigmentiphaga</taxon>
    </lineage>
</organism>
<keyword evidence="1" id="KW-1133">Transmembrane helix</keyword>
<dbReference type="AlphaFoldDB" id="A0A7Y9IT09"/>
<reference evidence="3 4" key="1">
    <citation type="submission" date="2020-07" db="EMBL/GenBank/DDBJ databases">
        <title>Genomic Encyclopedia of Type Strains, Phase IV (KMG-V): Genome sequencing to study the core and pangenomes of soil and plant-associated prokaryotes.</title>
        <authorList>
            <person name="Whitman W."/>
        </authorList>
    </citation>
    <scope>NUCLEOTIDE SEQUENCE [LARGE SCALE GENOMIC DNA]</scope>
    <source>
        <strain evidence="3 4">SAS40</strain>
    </source>
</reference>
<name>A0A7Y9IT09_9BURK</name>
<dbReference type="InterPro" id="IPR013740">
    <property type="entry name" value="Redoxin"/>
</dbReference>
<protein>
    <submittedName>
        <fullName evidence="3">Peroxiredoxin</fullName>
    </submittedName>
</protein>
<dbReference type="InterPro" id="IPR050553">
    <property type="entry name" value="Thioredoxin_ResA/DsbE_sf"/>
</dbReference>
<dbReference type="GO" id="GO:0016491">
    <property type="term" value="F:oxidoreductase activity"/>
    <property type="evidence" value="ECO:0007669"/>
    <property type="project" value="InterPro"/>
</dbReference>
<dbReference type="PANTHER" id="PTHR42852:SF17">
    <property type="entry name" value="THIOREDOXIN-LIKE PROTEIN HI_1115"/>
    <property type="match status" value="1"/>
</dbReference>
<dbReference type="Pfam" id="PF08534">
    <property type="entry name" value="Redoxin"/>
    <property type="match status" value="1"/>
</dbReference>
<comment type="caution">
    <text evidence="3">The sequence shown here is derived from an EMBL/GenBank/DDBJ whole genome shotgun (WGS) entry which is preliminary data.</text>
</comment>
<gene>
    <name evidence="3" type="ORF">FHW18_001269</name>
</gene>
<sequence>MSSLSASQGYPVTFRAQRGAAKLIAVAAVAAIAAAGAWFALAPSSKAPETTFTSIQGEKFTTESLRGKVVLVNFWATSCVTCVKEMPMMVETYKKYAPKGYDMVAVAMSYDPANYVLNFAETRQLPFKVALDPVGDIAKAFQDVKLTPTSFLIDKQGNIIKRYLGEPDEAEFHATIEKALAG</sequence>
<feature type="transmembrane region" description="Helical" evidence="1">
    <location>
        <begin position="20"/>
        <end position="41"/>
    </location>
</feature>
<dbReference type="EMBL" id="JACBYR010000001">
    <property type="protein sequence ID" value="NYE81998.1"/>
    <property type="molecule type" value="Genomic_DNA"/>
</dbReference>
<dbReference type="InterPro" id="IPR036249">
    <property type="entry name" value="Thioredoxin-like_sf"/>
</dbReference>
<keyword evidence="4" id="KW-1185">Reference proteome</keyword>